<feature type="domain" description="Helix-turn-helix" evidence="2">
    <location>
        <begin position="4"/>
        <end position="58"/>
    </location>
</feature>
<gene>
    <name evidence="3" type="ORF">LPU83_0628</name>
</gene>
<protein>
    <recommendedName>
        <fullName evidence="2">Helix-turn-helix domain-containing protein</fullName>
    </recommendedName>
</protein>
<sequence>MNSLLTAEAAAKLLTISTKQLRDLAIAGEIAFVDVGLSSRPSRRYLLADIEEFIAKRRTTVTPALVAKGRRLASVARQDEVPDFQKILSDRRAEKKKATEDRLRKRREDALKINANRSKSGAGSLGK</sequence>
<organism evidence="3 4">
    <name type="scientific">Rhizobium favelukesii</name>
    <dbReference type="NCBI Taxonomy" id="348824"/>
    <lineage>
        <taxon>Bacteria</taxon>
        <taxon>Pseudomonadati</taxon>
        <taxon>Pseudomonadota</taxon>
        <taxon>Alphaproteobacteria</taxon>
        <taxon>Hyphomicrobiales</taxon>
        <taxon>Rhizobiaceae</taxon>
        <taxon>Rhizobium/Agrobacterium group</taxon>
        <taxon>Rhizobium</taxon>
    </lineage>
</organism>
<reference evidence="3" key="1">
    <citation type="submission" date="2013-11" db="EMBL/GenBank/DDBJ databases">
        <title>Draft genome sequence of the broad-host-range Rhizobium sp. LPU83 strain, a member of the low-genetic diversity Oregon-like Rhizobium sp. group.</title>
        <authorList>
            <person name="Wibberg D."/>
            <person name="Puehler A."/>
            <person name="Schlueter A."/>
        </authorList>
    </citation>
    <scope>NUCLEOTIDE SEQUENCE [LARGE SCALE GENOMIC DNA]</scope>
    <source>
        <strain evidence="3">LPU83</strain>
    </source>
</reference>
<evidence type="ECO:0000259" key="2">
    <source>
        <dbReference type="Pfam" id="PF12728"/>
    </source>
</evidence>
<name>W6R7D9_9HYPH</name>
<dbReference type="RefSeq" id="WP_024318313.1">
    <property type="nucleotide sequence ID" value="NZ_ATTO01000083.1"/>
</dbReference>
<dbReference type="HOGENOM" id="CLU_1968800_0_0_5"/>
<dbReference type="PATRIC" id="fig|348824.6.peg.679"/>
<dbReference type="Proteomes" id="UP000019443">
    <property type="component" value="Chromosome"/>
</dbReference>
<dbReference type="Pfam" id="PF12728">
    <property type="entry name" value="HTH_17"/>
    <property type="match status" value="1"/>
</dbReference>
<accession>W6R7D9</accession>
<dbReference type="InterPro" id="IPR041657">
    <property type="entry name" value="HTH_17"/>
</dbReference>
<keyword evidence="4" id="KW-1185">Reference proteome</keyword>
<evidence type="ECO:0000313" key="3">
    <source>
        <dbReference type="EMBL" id="CDM56310.1"/>
    </source>
</evidence>
<feature type="region of interest" description="Disordered" evidence="1">
    <location>
        <begin position="92"/>
        <end position="127"/>
    </location>
</feature>
<feature type="compositionally biased region" description="Basic and acidic residues" evidence="1">
    <location>
        <begin position="92"/>
        <end position="111"/>
    </location>
</feature>
<proteinExistence type="predicted"/>
<dbReference type="EMBL" id="HG916852">
    <property type="protein sequence ID" value="CDM56310.1"/>
    <property type="molecule type" value="Genomic_DNA"/>
</dbReference>
<evidence type="ECO:0000256" key="1">
    <source>
        <dbReference type="SAM" id="MobiDB-lite"/>
    </source>
</evidence>
<dbReference type="AlphaFoldDB" id="W6R7D9"/>
<evidence type="ECO:0000313" key="4">
    <source>
        <dbReference type="Proteomes" id="UP000019443"/>
    </source>
</evidence>
<dbReference type="KEGG" id="rhl:LPU83_0628"/>